<accession>A0A916S2M5</accession>
<dbReference type="SUPFAM" id="SSF111369">
    <property type="entry name" value="HlyD-like secretion proteins"/>
    <property type="match status" value="1"/>
</dbReference>
<protein>
    <submittedName>
        <fullName evidence="4">MexH family multidrug efflux RND transporter periplasmic adaptor subunit</fullName>
    </submittedName>
</protein>
<comment type="similarity">
    <text evidence="1">Belongs to the membrane fusion protein (MFP) (TC 8.A.1) family.</text>
</comment>
<dbReference type="NCBIfam" id="TIGR01730">
    <property type="entry name" value="RND_mfp"/>
    <property type="match status" value="1"/>
</dbReference>
<proteinExistence type="inferred from homology"/>
<feature type="domain" description="Multidrug resistance protein MdtA-like barrel-sandwich hybrid" evidence="2">
    <location>
        <begin position="72"/>
        <end position="193"/>
    </location>
</feature>
<organism evidence="4 5">
    <name type="scientific">Brucella endophytica</name>
    <dbReference type="NCBI Taxonomy" id="1963359"/>
    <lineage>
        <taxon>Bacteria</taxon>
        <taxon>Pseudomonadati</taxon>
        <taxon>Pseudomonadota</taxon>
        <taxon>Alphaproteobacteria</taxon>
        <taxon>Hyphomicrobiales</taxon>
        <taxon>Brucellaceae</taxon>
        <taxon>Brucella/Ochrobactrum group</taxon>
        <taxon>Brucella</taxon>
    </lineage>
</organism>
<dbReference type="Pfam" id="PF25954">
    <property type="entry name" value="Beta-barrel_RND_2"/>
    <property type="match status" value="1"/>
</dbReference>
<reference evidence="4" key="1">
    <citation type="journal article" date="2014" name="Int. J. Syst. Evol. Microbiol.">
        <title>Complete genome sequence of Corynebacterium casei LMG S-19264T (=DSM 44701T), isolated from a smear-ripened cheese.</title>
        <authorList>
            <consortium name="US DOE Joint Genome Institute (JGI-PGF)"/>
            <person name="Walter F."/>
            <person name="Albersmeier A."/>
            <person name="Kalinowski J."/>
            <person name="Ruckert C."/>
        </authorList>
    </citation>
    <scope>NUCLEOTIDE SEQUENCE</scope>
    <source>
        <strain evidence="4">CGMCC 1.15082</strain>
    </source>
</reference>
<comment type="caution">
    <text evidence="4">The sequence shown here is derived from an EMBL/GenBank/DDBJ whole genome shotgun (WGS) entry which is preliminary data.</text>
</comment>
<evidence type="ECO:0000313" key="4">
    <source>
        <dbReference type="EMBL" id="GGA81082.1"/>
    </source>
</evidence>
<evidence type="ECO:0000313" key="5">
    <source>
        <dbReference type="Proteomes" id="UP000646478"/>
    </source>
</evidence>
<keyword evidence="5" id="KW-1185">Reference proteome</keyword>
<evidence type="ECO:0000259" key="3">
    <source>
        <dbReference type="Pfam" id="PF25954"/>
    </source>
</evidence>
<dbReference type="EMBL" id="BMHH01000002">
    <property type="protein sequence ID" value="GGA81082.1"/>
    <property type="molecule type" value="Genomic_DNA"/>
</dbReference>
<name>A0A916S2M5_9HYPH</name>
<feature type="domain" description="CusB-like beta-barrel" evidence="3">
    <location>
        <begin position="204"/>
        <end position="275"/>
    </location>
</feature>
<dbReference type="PANTHER" id="PTHR30469">
    <property type="entry name" value="MULTIDRUG RESISTANCE PROTEIN MDTA"/>
    <property type="match status" value="1"/>
</dbReference>
<dbReference type="Pfam" id="PF25917">
    <property type="entry name" value="BSH_RND"/>
    <property type="match status" value="1"/>
</dbReference>
<evidence type="ECO:0000256" key="1">
    <source>
        <dbReference type="ARBA" id="ARBA00009477"/>
    </source>
</evidence>
<dbReference type="Gene3D" id="1.10.287.470">
    <property type="entry name" value="Helix hairpin bin"/>
    <property type="match status" value="1"/>
</dbReference>
<dbReference type="AlphaFoldDB" id="A0A916S2M5"/>
<reference evidence="4" key="2">
    <citation type="submission" date="2020-09" db="EMBL/GenBank/DDBJ databases">
        <authorList>
            <person name="Sun Q."/>
            <person name="Zhou Y."/>
        </authorList>
    </citation>
    <scope>NUCLEOTIDE SEQUENCE</scope>
    <source>
        <strain evidence="4">CGMCC 1.15082</strain>
    </source>
</reference>
<dbReference type="Proteomes" id="UP000646478">
    <property type="component" value="Unassembled WGS sequence"/>
</dbReference>
<dbReference type="InterPro" id="IPR058625">
    <property type="entry name" value="MdtA-like_BSH"/>
</dbReference>
<dbReference type="PANTHER" id="PTHR30469:SF11">
    <property type="entry name" value="BLL4320 PROTEIN"/>
    <property type="match status" value="1"/>
</dbReference>
<dbReference type="InterPro" id="IPR058792">
    <property type="entry name" value="Beta-barrel_RND_2"/>
</dbReference>
<dbReference type="InterPro" id="IPR006143">
    <property type="entry name" value="RND_pump_MFP"/>
</dbReference>
<dbReference type="GO" id="GO:1990281">
    <property type="term" value="C:efflux pump complex"/>
    <property type="evidence" value="ECO:0007669"/>
    <property type="project" value="TreeGrafter"/>
</dbReference>
<dbReference type="Gene3D" id="2.40.50.100">
    <property type="match status" value="1"/>
</dbReference>
<dbReference type="FunFam" id="2.40.30.170:FF:000010">
    <property type="entry name" value="Efflux RND transporter periplasmic adaptor subunit"/>
    <property type="match status" value="1"/>
</dbReference>
<gene>
    <name evidence="4" type="ORF">GCM10011491_05460</name>
</gene>
<dbReference type="RefSeq" id="WP_236016005.1">
    <property type="nucleotide sequence ID" value="NZ_BMHH01000002.1"/>
</dbReference>
<dbReference type="Gene3D" id="2.40.30.170">
    <property type="match status" value="1"/>
</dbReference>
<dbReference type="Gene3D" id="2.40.420.20">
    <property type="match status" value="1"/>
</dbReference>
<sequence length="381" mass="40994">MRRLLPFLLLLLVLAVCGGLVWFNLIFKPEMVASYFANMKQPPQTVSTITVKPEKWDPYIEAIGTVNASEGVNLTVQVAGIIKQINFKANQRVKQGDLLVQLDDSIEQADMASAQADAALKDINLRRAQTLASQRVGSVSDVDTARAQAESAQATVAKLQATVDQKRLVAPFSGTIGIPQIDVGQYLQPGTTVATLQNLDTMRVDFTVPEQSLGQLKIGQSVSVNLSDDNKAISGKITGIDPRIDPSTRLVSVRAQVENSGRKLTPGQFVHVQVKLPEENNIIALPQTAVTTSLYGDYVFAVREAEAKDGKPAEKGADGKPAQVLAQVFVKLGRQSHGRVEVTSGLKDGDIIVDAGQNRLSAGQHVVIDNTVNPSDALKQQ</sequence>
<evidence type="ECO:0000259" key="2">
    <source>
        <dbReference type="Pfam" id="PF25917"/>
    </source>
</evidence>
<dbReference type="GO" id="GO:0015562">
    <property type="term" value="F:efflux transmembrane transporter activity"/>
    <property type="evidence" value="ECO:0007669"/>
    <property type="project" value="TreeGrafter"/>
</dbReference>